<dbReference type="EMBL" id="JBBPBN010000011">
    <property type="protein sequence ID" value="KAK9028663.1"/>
    <property type="molecule type" value="Genomic_DNA"/>
</dbReference>
<evidence type="ECO:0000313" key="1">
    <source>
        <dbReference type="EMBL" id="KAK9028663.1"/>
    </source>
</evidence>
<evidence type="ECO:0000313" key="2">
    <source>
        <dbReference type="Proteomes" id="UP001396334"/>
    </source>
</evidence>
<sequence>MVLDTLNAGNTRRWHFRFEAAWLIEESCESEVKHLWDCSVGFIPARLVELGVGLDASFARIKRDRRLMSKIHIRWPEWPWIISTTCSFLNRLRIGTECCKVLFLVLLLI</sequence>
<name>A0ABR2STS5_9ROSI</name>
<dbReference type="Proteomes" id="UP001396334">
    <property type="component" value="Unassembled WGS sequence"/>
</dbReference>
<keyword evidence="2" id="KW-1185">Reference proteome</keyword>
<reference evidence="1 2" key="1">
    <citation type="journal article" date="2024" name="G3 (Bethesda)">
        <title>Genome assembly of Hibiscus sabdariffa L. provides insights into metabolisms of medicinal natural products.</title>
        <authorList>
            <person name="Kim T."/>
        </authorList>
    </citation>
    <scope>NUCLEOTIDE SEQUENCE [LARGE SCALE GENOMIC DNA]</scope>
    <source>
        <strain evidence="1">TK-2024</strain>
        <tissue evidence="1">Old leaves</tissue>
    </source>
</reference>
<proteinExistence type="predicted"/>
<protein>
    <submittedName>
        <fullName evidence="1">Uncharacterized protein</fullName>
    </submittedName>
</protein>
<accession>A0ABR2STS5</accession>
<organism evidence="1 2">
    <name type="scientific">Hibiscus sabdariffa</name>
    <name type="common">roselle</name>
    <dbReference type="NCBI Taxonomy" id="183260"/>
    <lineage>
        <taxon>Eukaryota</taxon>
        <taxon>Viridiplantae</taxon>
        <taxon>Streptophyta</taxon>
        <taxon>Embryophyta</taxon>
        <taxon>Tracheophyta</taxon>
        <taxon>Spermatophyta</taxon>
        <taxon>Magnoliopsida</taxon>
        <taxon>eudicotyledons</taxon>
        <taxon>Gunneridae</taxon>
        <taxon>Pentapetalae</taxon>
        <taxon>rosids</taxon>
        <taxon>malvids</taxon>
        <taxon>Malvales</taxon>
        <taxon>Malvaceae</taxon>
        <taxon>Malvoideae</taxon>
        <taxon>Hibiscus</taxon>
    </lineage>
</organism>
<gene>
    <name evidence="1" type="ORF">V6N11_025813</name>
</gene>
<comment type="caution">
    <text evidence="1">The sequence shown here is derived from an EMBL/GenBank/DDBJ whole genome shotgun (WGS) entry which is preliminary data.</text>
</comment>